<proteinExistence type="inferred from homology"/>
<dbReference type="CDD" id="cd06464">
    <property type="entry name" value="ACD_sHsps-like"/>
    <property type="match status" value="1"/>
</dbReference>
<dbReference type="InParanoid" id="A0A2P5EBX5"/>
<sequence>MELELGLKITQSKDDVTSTTDLRIAKDPSGPVFMSRETDSKFILTAHLKGFVRERIEINISEDGREIDISGERPVQEMVMSGWMVHKKEVELKGFIKVFRIPDGVILDRIKAKFNEQESVLTILMPKSAKGIRGFRIEEVKEEELVDRGRPKIIASGTKEVKPKSAGEVEETDQITPKKADKAPKKDDHVVGESSRILREEEKRGKRTTKEKVDELKKEEESDGVDKVKEDGTKDIIKEPTIKIKKETRQILRDEEKHGKRTTKEKVDEPKKEESDGVDREKDDHIVKDSTKVKIKEPKIETKKETLGVLGEEAKKHGIRTTKKRVDEPKEEFGRVEKEKVEGALERTQVVPDHKISKREEIEQKERLQEPDVERSEETEQQKEKNTTHKKENPAKKETSEEAKEVKPKRELVKPPMTKQAPSEEAERKGLPEMKEQIQEERIPEENNVFESESSEVSPLEPVQSQESKQENKGEERQAVDGIQKVEREVLGELEAITGSSKEEVFDQEDKHNETEIEDQGGEKQTEEKEGSCVDESLKVEEKKESIGEGKEEKTKPASSLGANLCVPGVIAGSSIIVSLLVFAIQWIRSKKREVH</sequence>
<evidence type="ECO:0000259" key="4">
    <source>
        <dbReference type="PROSITE" id="PS01031"/>
    </source>
</evidence>
<feature type="compositionally biased region" description="Basic and acidic residues" evidence="2">
    <location>
        <begin position="176"/>
        <end position="285"/>
    </location>
</feature>
<evidence type="ECO:0000256" key="2">
    <source>
        <dbReference type="SAM" id="MobiDB-lite"/>
    </source>
</evidence>
<dbReference type="EMBL" id="JXTC01000184">
    <property type="protein sequence ID" value="PON83026.1"/>
    <property type="molecule type" value="Genomic_DNA"/>
</dbReference>
<evidence type="ECO:0000313" key="5">
    <source>
        <dbReference type="EMBL" id="PON83026.1"/>
    </source>
</evidence>
<accession>A0A2P5EBX5</accession>
<feature type="compositionally biased region" description="Low complexity" evidence="2">
    <location>
        <begin position="446"/>
        <end position="463"/>
    </location>
</feature>
<dbReference type="Gene3D" id="2.60.40.790">
    <property type="match status" value="1"/>
</dbReference>
<keyword evidence="3" id="KW-1133">Transmembrane helix</keyword>
<organism evidence="5 6">
    <name type="scientific">Trema orientale</name>
    <name type="common">Charcoal tree</name>
    <name type="synonym">Celtis orientalis</name>
    <dbReference type="NCBI Taxonomy" id="63057"/>
    <lineage>
        <taxon>Eukaryota</taxon>
        <taxon>Viridiplantae</taxon>
        <taxon>Streptophyta</taxon>
        <taxon>Embryophyta</taxon>
        <taxon>Tracheophyta</taxon>
        <taxon>Spermatophyta</taxon>
        <taxon>Magnoliopsida</taxon>
        <taxon>eudicotyledons</taxon>
        <taxon>Gunneridae</taxon>
        <taxon>Pentapetalae</taxon>
        <taxon>rosids</taxon>
        <taxon>fabids</taxon>
        <taxon>Rosales</taxon>
        <taxon>Cannabaceae</taxon>
        <taxon>Trema</taxon>
    </lineage>
</organism>
<dbReference type="InterPro" id="IPR002068">
    <property type="entry name" value="A-crystallin/Hsp20_dom"/>
</dbReference>
<name>A0A2P5EBX5_TREOI</name>
<keyword evidence="5" id="KW-0346">Stress response</keyword>
<feature type="compositionally biased region" description="Basic and acidic residues" evidence="2">
    <location>
        <begin position="468"/>
        <end position="491"/>
    </location>
</feature>
<keyword evidence="3" id="KW-0472">Membrane</keyword>
<evidence type="ECO:0000313" key="6">
    <source>
        <dbReference type="Proteomes" id="UP000237000"/>
    </source>
</evidence>
<comment type="similarity">
    <text evidence="1">Belongs to the small heat shock protein (HSP20) family.</text>
</comment>
<feature type="compositionally biased region" description="Basic and acidic residues" evidence="2">
    <location>
        <begin position="501"/>
        <end position="556"/>
    </location>
</feature>
<evidence type="ECO:0000256" key="1">
    <source>
        <dbReference type="PROSITE-ProRule" id="PRU00285"/>
    </source>
</evidence>
<feature type="compositionally biased region" description="Basic and acidic residues" evidence="2">
    <location>
        <begin position="324"/>
        <end position="345"/>
    </location>
</feature>
<feature type="compositionally biased region" description="Basic and acidic residues" evidence="2">
    <location>
        <begin position="352"/>
        <end position="413"/>
    </location>
</feature>
<feature type="region of interest" description="Disordered" evidence="2">
    <location>
        <begin position="156"/>
        <end position="285"/>
    </location>
</feature>
<dbReference type="PROSITE" id="PS01031">
    <property type="entry name" value="SHSP"/>
    <property type="match status" value="1"/>
</dbReference>
<comment type="caution">
    <text evidence="5">The sequence shown here is derived from an EMBL/GenBank/DDBJ whole genome shotgun (WGS) entry which is preliminary data.</text>
</comment>
<keyword evidence="6" id="KW-1185">Reference proteome</keyword>
<dbReference type="InterPro" id="IPR008978">
    <property type="entry name" value="HSP20-like_chaperone"/>
</dbReference>
<feature type="domain" description="SHSP" evidence="4">
    <location>
        <begin position="23"/>
        <end position="143"/>
    </location>
</feature>
<dbReference type="STRING" id="63057.A0A2P5EBX5"/>
<feature type="compositionally biased region" description="Basic and acidic residues" evidence="2">
    <location>
        <begin position="425"/>
        <end position="445"/>
    </location>
</feature>
<evidence type="ECO:0000256" key="3">
    <source>
        <dbReference type="SAM" id="Phobius"/>
    </source>
</evidence>
<protein>
    <submittedName>
        <fullName evidence="5">Small heat shock protein HSP</fullName>
    </submittedName>
</protein>
<feature type="transmembrane region" description="Helical" evidence="3">
    <location>
        <begin position="567"/>
        <end position="588"/>
    </location>
</feature>
<reference evidence="6" key="1">
    <citation type="submission" date="2016-06" db="EMBL/GenBank/DDBJ databases">
        <title>Parallel loss of symbiosis genes in relatives of nitrogen-fixing non-legume Parasponia.</title>
        <authorList>
            <person name="Van Velzen R."/>
            <person name="Holmer R."/>
            <person name="Bu F."/>
            <person name="Rutten L."/>
            <person name="Van Zeijl A."/>
            <person name="Liu W."/>
            <person name="Santuari L."/>
            <person name="Cao Q."/>
            <person name="Sharma T."/>
            <person name="Shen D."/>
            <person name="Roswanjaya Y."/>
            <person name="Wardhani T."/>
            <person name="Kalhor M.S."/>
            <person name="Jansen J."/>
            <person name="Van den Hoogen J."/>
            <person name="Gungor B."/>
            <person name="Hartog M."/>
            <person name="Hontelez J."/>
            <person name="Verver J."/>
            <person name="Yang W.-C."/>
            <person name="Schijlen E."/>
            <person name="Repin R."/>
            <person name="Schilthuizen M."/>
            <person name="Schranz E."/>
            <person name="Heidstra R."/>
            <person name="Miyata K."/>
            <person name="Fedorova E."/>
            <person name="Kohlen W."/>
            <person name="Bisseling T."/>
            <person name="Smit S."/>
            <person name="Geurts R."/>
        </authorList>
    </citation>
    <scope>NUCLEOTIDE SEQUENCE [LARGE SCALE GENOMIC DNA]</scope>
    <source>
        <strain evidence="6">cv. RG33-2</strain>
    </source>
</reference>
<dbReference type="SUPFAM" id="SSF49764">
    <property type="entry name" value="HSP20-like chaperones"/>
    <property type="match status" value="1"/>
</dbReference>
<dbReference type="Proteomes" id="UP000237000">
    <property type="component" value="Unassembled WGS sequence"/>
</dbReference>
<feature type="region of interest" description="Disordered" evidence="2">
    <location>
        <begin position="315"/>
        <end position="560"/>
    </location>
</feature>
<dbReference type="AlphaFoldDB" id="A0A2P5EBX5"/>
<keyword evidence="3" id="KW-0812">Transmembrane</keyword>
<dbReference type="OrthoDB" id="1920188at2759"/>
<gene>
    <name evidence="5" type="ORF">TorRG33x02_211350</name>
</gene>